<dbReference type="Proteomes" id="UP001169574">
    <property type="component" value="Unassembled WGS sequence"/>
</dbReference>
<dbReference type="InterPro" id="IPR036634">
    <property type="entry name" value="PRD_sf"/>
</dbReference>
<sequence>MENRLNLLCEAGVIDKDICSGMLQVVRRLDEEWRLPIHSEQGTMAMTHMASALMRSRQGEVIEALDGELLEELAQSHLWPTILLVHQALMKEFTVALHANEEGYMLANLYGLWMAANEGV</sequence>
<accession>A0A0D7LGD8</accession>
<evidence type="ECO:0000313" key="7">
    <source>
        <dbReference type="EMBL" id="EMN4143193.1"/>
    </source>
</evidence>
<reference evidence="14" key="4">
    <citation type="submission" date="2020-06" db="EMBL/GenBank/DDBJ databases">
        <title>REHAB project genomes.</title>
        <authorList>
            <person name="Shaw L.P."/>
        </authorList>
    </citation>
    <scope>NUCLEOTIDE SEQUENCE [LARGE SCALE GENOMIC DNA]</scope>
    <source>
        <strain evidence="14">RHBSTW-00370</strain>
    </source>
</reference>
<dbReference type="EMBL" id="JAWPBU010000009">
    <property type="protein sequence ID" value="MDW2758899.1"/>
    <property type="molecule type" value="Genomic_DNA"/>
</dbReference>
<dbReference type="Proteomes" id="UP000789647">
    <property type="component" value="Chromosome"/>
</dbReference>
<evidence type="ECO:0000313" key="15">
    <source>
        <dbReference type="Proteomes" id="UP001164536"/>
    </source>
</evidence>
<dbReference type="EMBL" id="ABKLER030000002">
    <property type="protein sequence ID" value="EMN4143193.1"/>
    <property type="molecule type" value="Genomic_DNA"/>
</dbReference>
<reference evidence="6" key="10">
    <citation type="submission" date="2024-02" db="EMBL/GenBank/DDBJ databases">
        <authorList>
            <consortium name="Clinical and Environmental Microbiology Branch: Whole genome sequencing antimicrobial resistance pathogens in the healthcare setting"/>
        </authorList>
    </citation>
    <scope>NUCLEOTIDE SEQUENCE</scope>
    <source>
        <strain evidence="4">2021DK-00049</strain>
        <strain evidence="7">2023GN-00102</strain>
        <strain evidence="5">2023GN-00287</strain>
        <strain evidence="6">Whole organism</strain>
    </source>
</reference>
<dbReference type="Proteomes" id="UP000019194">
    <property type="component" value="Unassembled WGS sequence"/>
</dbReference>
<dbReference type="EMBL" id="CP056573">
    <property type="protein sequence ID" value="QLV28751.1"/>
    <property type="molecule type" value="Genomic_DNA"/>
</dbReference>
<gene>
    <name evidence="2" type="ORF">AI2935V1_0339</name>
    <name evidence="1" type="ORF">AM363_26605</name>
    <name evidence="10" type="ORF">HV178_01690</name>
    <name evidence="8" type="ORF">KV121_004343</name>
    <name evidence="4" type="ORF">KY227_002264</name>
    <name evidence="11" type="ORF">O4000_01820</name>
    <name evidence="6" type="ORF">P7U51_002816</name>
    <name evidence="7" type="ORF">PQQ21_000383</name>
    <name evidence="9" type="ORF">RYZ67_10485</name>
    <name evidence="5" type="ORF">SGX49_001215</name>
</gene>
<reference evidence="8" key="2">
    <citation type="journal article" date="2018" name="Genome Biol.">
        <title>SKESA: strategic k-mer extension for scrupulous assemblies.</title>
        <authorList>
            <person name="Souvorov A."/>
            <person name="Agarwala R."/>
            <person name="Lipman D.J."/>
        </authorList>
    </citation>
    <scope>NUCLEOTIDE SEQUENCE</scope>
    <source>
        <strain evidence="8">91871</strain>
    </source>
</reference>
<evidence type="ECO:0000313" key="1">
    <source>
        <dbReference type="EMBL" id="AXZ50226.1"/>
    </source>
</evidence>
<name>A0A0D7LGD8_CITFR</name>
<keyword evidence="15" id="KW-1185">Reference proteome</keyword>
<dbReference type="Proteomes" id="UP000512222">
    <property type="component" value="Chromosome"/>
</dbReference>
<evidence type="ECO:0000313" key="3">
    <source>
        <dbReference type="EMBL" id="CDL41345.1"/>
    </source>
</evidence>
<dbReference type="EMBL" id="CP032184">
    <property type="protein sequence ID" value="AXZ50226.1"/>
    <property type="molecule type" value="Genomic_DNA"/>
</dbReference>
<dbReference type="EMBL" id="DAESCB010000020">
    <property type="protein sequence ID" value="HBH7044220.1"/>
    <property type="molecule type" value="Genomic_DNA"/>
</dbReference>
<organism evidence="3 12">
    <name type="scientific">Citrobacter freundii</name>
    <dbReference type="NCBI Taxonomy" id="546"/>
    <lineage>
        <taxon>Bacteria</taxon>
        <taxon>Pseudomonadati</taxon>
        <taxon>Pseudomonadota</taxon>
        <taxon>Gammaproteobacteria</taxon>
        <taxon>Enterobacterales</taxon>
        <taxon>Enterobacteriaceae</taxon>
        <taxon>Citrobacter</taxon>
        <taxon>Citrobacter freundii complex</taxon>
    </lineage>
</organism>
<dbReference type="RefSeq" id="WP_003023568.1">
    <property type="nucleotide sequence ID" value="NZ_BGLH01000004.1"/>
</dbReference>
<reference evidence="1 13" key="3">
    <citation type="submission" date="2018-09" db="EMBL/GenBank/DDBJ databases">
        <title>Whole genome sequencing of Citrobacter freundii AR_0116.</title>
        <authorList>
            <person name="Conlan S."/>
            <person name="Thomas P.J."/>
            <person name="Mullikin J."/>
            <person name="Frank K.M."/>
            <person name="Segre J.A."/>
        </authorList>
    </citation>
    <scope>NUCLEOTIDE SEQUENCE [LARGE SCALE GENOMIC DNA]</scope>
    <source>
        <strain evidence="1 13">AR_0116</strain>
    </source>
</reference>
<evidence type="ECO:0000313" key="8">
    <source>
        <dbReference type="EMBL" id="HBH7044220.1"/>
    </source>
</evidence>
<evidence type="ECO:0000313" key="4">
    <source>
        <dbReference type="EMBL" id="EHT9939193.1"/>
    </source>
</evidence>
<protein>
    <submittedName>
        <fullName evidence="1">PRD domain-containing protein</fullName>
    </submittedName>
    <submittedName>
        <fullName evidence="3">Protein containing PTS-regulatory domain</fullName>
    </submittedName>
</protein>
<dbReference type="GeneID" id="86999129"/>
<reference evidence="2" key="7">
    <citation type="submission" date="2022-05" db="EMBL/GenBank/DDBJ databases">
        <authorList>
            <person name="Alioto T."/>
            <person name="Alioto T."/>
            <person name="Gomez Garrido J."/>
        </authorList>
    </citation>
    <scope>NUCLEOTIDE SEQUENCE</scope>
    <source>
        <strain evidence="2">112</strain>
    </source>
</reference>
<evidence type="ECO:0000313" key="12">
    <source>
        <dbReference type="Proteomes" id="UP000019194"/>
    </source>
</evidence>
<evidence type="ECO:0000313" key="14">
    <source>
        <dbReference type="Proteomes" id="UP000512222"/>
    </source>
</evidence>
<evidence type="ECO:0000313" key="6">
    <source>
        <dbReference type="EMBL" id="EMM7458298.1"/>
    </source>
</evidence>
<dbReference type="OrthoDB" id="6447514at2"/>
<reference evidence="10" key="5">
    <citation type="journal article" date="2021" name="Microb. Genom.">
        <title>A genomic epidemiological study shows that prevalence of antimicrobial resistance in Enterobacterales is associated with the livestock host, as well as antimicrobial usage.</title>
        <authorList>
            <person name="AbuOun M."/>
            <person name="Jones H."/>
            <person name="Stubberfield E."/>
            <person name="Gilson D."/>
            <person name="Shaw L.P."/>
            <person name="Hubbard A.T.M."/>
            <person name="Chau K.K."/>
            <person name="Sebra R."/>
            <person name="Peto T.E.A."/>
            <person name="Crook D.W."/>
            <person name="Read D.S."/>
            <person name="Gweon H.S."/>
            <person name="Walker A.S."/>
            <person name="Stoesser N."/>
            <person name="Smith R.P."/>
            <person name="Anjum M.F."/>
            <person name="On Behalf Of The Rehab Consortium."/>
        </authorList>
    </citation>
    <scope>NUCLEOTIDE SEQUENCE</scope>
    <source>
        <strain evidence="10">RHBSTW-00370</strain>
    </source>
</reference>
<dbReference type="EMBL" id="OW995941">
    <property type="protein sequence ID" value="CAH6559922.1"/>
    <property type="molecule type" value="Genomic_DNA"/>
</dbReference>
<evidence type="ECO:0000313" key="11">
    <source>
        <dbReference type="EMBL" id="WAZ57681.1"/>
    </source>
</evidence>
<dbReference type="EMBL" id="CBWP010000084">
    <property type="protein sequence ID" value="CDL41345.1"/>
    <property type="molecule type" value="Genomic_DNA"/>
</dbReference>
<dbReference type="EMBL" id="ABOSXX010000003">
    <property type="protein sequence ID" value="ELV3678825.1"/>
    <property type="molecule type" value="Genomic_DNA"/>
</dbReference>
<dbReference type="EMBL" id="CP114564">
    <property type="protein sequence ID" value="WAZ57681.1"/>
    <property type="molecule type" value="Genomic_DNA"/>
</dbReference>
<dbReference type="EMBL" id="ABBJDF010000011">
    <property type="protein sequence ID" value="EHT9939193.1"/>
    <property type="molecule type" value="Genomic_DNA"/>
</dbReference>
<evidence type="ECO:0000313" key="2">
    <source>
        <dbReference type="EMBL" id="CAH6559922.1"/>
    </source>
</evidence>
<dbReference type="Gene3D" id="1.10.1790.10">
    <property type="entry name" value="PRD domain"/>
    <property type="match status" value="1"/>
</dbReference>
<dbReference type="SUPFAM" id="SSF63520">
    <property type="entry name" value="PTS-regulatory domain, PRD"/>
    <property type="match status" value="1"/>
</dbReference>
<reference evidence="8" key="6">
    <citation type="submission" date="2021-07" db="EMBL/GenBank/DDBJ databases">
        <authorList>
            <consortium name="NCBI Pathogen Detection Project"/>
        </authorList>
    </citation>
    <scope>NUCLEOTIDE SEQUENCE</scope>
    <source>
        <strain evidence="8">91871</strain>
    </source>
</reference>
<evidence type="ECO:0000313" key="13">
    <source>
        <dbReference type="Proteomes" id="UP000263627"/>
    </source>
</evidence>
<reference evidence="9" key="9">
    <citation type="submission" date="2023-10" db="EMBL/GenBank/DDBJ databases">
        <title>Fecal carriage and genetic characteristics of carbapenem-resistant Enterobacterales among healthy adults from four provinces of China.</title>
        <authorList>
            <person name="Li Y."/>
            <person name="Zhang R."/>
        </authorList>
    </citation>
    <scope>NUCLEOTIDE SEQUENCE</scope>
    <source>
        <strain evidence="9">HN-136</strain>
    </source>
</reference>
<evidence type="ECO:0000313" key="5">
    <source>
        <dbReference type="EMBL" id="ELV3678825.1"/>
    </source>
</evidence>
<reference evidence="3 12" key="1">
    <citation type="submission" date="2013-10" db="EMBL/GenBank/DDBJ databases">
        <title>Antibiotic resistance diversity of beta-lactamase producers in the General Hospital Vienna.</title>
        <authorList>
            <person name="Barisic I."/>
            <person name="Mitteregger D."/>
            <person name="Hirschl A.M."/>
            <person name="Noehammer C."/>
            <person name="Wiesinger-Mayr H."/>
        </authorList>
    </citation>
    <scope>NUCLEOTIDE SEQUENCE [LARGE SCALE GENOMIC DNA]</scope>
    <source>
        <strain evidence="3 12">ISC11</strain>
    </source>
</reference>
<dbReference type="Proteomes" id="UP001164536">
    <property type="component" value="Chromosome"/>
</dbReference>
<reference evidence="11" key="8">
    <citation type="submission" date="2022-12" db="EMBL/GenBank/DDBJ databases">
        <title>2953647.</title>
        <authorList>
            <person name="Hergert J."/>
            <person name="Casey R."/>
            <person name="Wagner J."/>
            <person name="Young E.L."/>
            <person name="Oakeson K.F."/>
        </authorList>
    </citation>
    <scope>NUCLEOTIDE SEQUENCE</scope>
    <source>
        <strain evidence="11">2953647</strain>
    </source>
</reference>
<dbReference type="AlphaFoldDB" id="A0A0D7LGD8"/>
<dbReference type="Proteomes" id="UP000263627">
    <property type="component" value="Chromosome"/>
</dbReference>
<evidence type="ECO:0000313" key="9">
    <source>
        <dbReference type="EMBL" id="MDW2758899.1"/>
    </source>
</evidence>
<dbReference type="Proteomes" id="UP000885148">
    <property type="component" value="Unassembled WGS sequence"/>
</dbReference>
<dbReference type="EMBL" id="ABLGCN030000006">
    <property type="protein sequence ID" value="EMM7458298.1"/>
    <property type="molecule type" value="Genomic_DNA"/>
</dbReference>
<evidence type="ECO:0000313" key="10">
    <source>
        <dbReference type="EMBL" id="QLV28751.1"/>
    </source>
</evidence>
<dbReference type="Proteomes" id="UP001278087">
    <property type="component" value="Unassembled WGS sequence"/>
</dbReference>
<dbReference type="GO" id="GO:0006355">
    <property type="term" value="P:regulation of DNA-templated transcription"/>
    <property type="evidence" value="ECO:0007669"/>
    <property type="project" value="InterPro"/>
</dbReference>
<proteinExistence type="predicted"/>
<dbReference type="Proteomes" id="UP001279522">
    <property type="component" value="Unassembled WGS sequence"/>
</dbReference>